<accession>A0A423SHN5</accession>
<evidence type="ECO:0000256" key="7">
    <source>
        <dbReference type="ARBA" id="ARBA00022771"/>
    </source>
</evidence>
<feature type="region of interest" description="Disordered" evidence="21">
    <location>
        <begin position="1"/>
        <end position="60"/>
    </location>
</feature>
<evidence type="ECO:0000256" key="14">
    <source>
        <dbReference type="ARBA" id="ARBA00023136"/>
    </source>
</evidence>
<dbReference type="Pfam" id="PF00641">
    <property type="entry name" value="Zn_ribbon_RanBP"/>
    <property type="match status" value="3"/>
</dbReference>
<evidence type="ECO:0000313" key="23">
    <source>
        <dbReference type="EMBL" id="ROT63674.1"/>
    </source>
</evidence>
<evidence type="ECO:0000313" key="24">
    <source>
        <dbReference type="Proteomes" id="UP000283509"/>
    </source>
</evidence>
<keyword evidence="12" id="KW-0238">DNA-binding</keyword>
<dbReference type="Gene3D" id="4.10.1060.10">
    <property type="entry name" value="Zinc finger, RanBP2-type"/>
    <property type="match status" value="3"/>
</dbReference>
<dbReference type="GO" id="GO:0031965">
    <property type="term" value="C:nuclear membrane"/>
    <property type="evidence" value="ECO:0007669"/>
    <property type="project" value="UniProtKB-SubCell"/>
</dbReference>
<keyword evidence="11" id="KW-0811">Translocation</keyword>
<keyword evidence="6" id="KW-0677">Repeat</keyword>
<evidence type="ECO:0000256" key="10">
    <source>
        <dbReference type="ARBA" id="ARBA00022927"/>
    </source>
</evidence>
<feature type="compositionally biased region" description="Polar residues" evidence="21">
    <location>
        <begin position="1068"/>
        <end position="1115"/>
    </location>
</feature>
<feature type="compositionally biased region" description="Low complexity" evidence="21">
    <location>
        <begin position="104"/>
        <end position="123"/>
    </location>
</feature>
<dbReference type="InterPro" id="IPR013913">
    <property type="entry name" value="Nup153_N"/>
</dbReference>
<feature type="region of interest" description="Disordered" evidence="21">
    <location>
        <begin position="981"/>
        <end position="1150"/>
    </location>
</feature>
<feature type="region of interest" description="Disordered" evidence="21">
    <location>
        <begin position="914"/>
        <end position="958"/>
    </location>
</feature>
<evidence type="ECO:0000256" key="9">
    <source>
        <dbReference type="ARBA" id="ARBA00022833"/>
    </source>
</evidence>
<dbReference type="EMBL" id="QCYY01003399">
    <property type="protein sequence ID" value="ROT63674.1"/>
    <property type="molecule type" value="Genomic_DNA"/>
</dbReference>
<evidence type="ECO:0000256" key="1">
    <source>
        <dbReference type="ARBA" id="ARBA00001947"/>
    </source>
</evidence>
<evidence type="ECO:0000256" key="5">
    <source>
        <dbReference type="ARBA" id="ARBA00022723"/>
    </source>
</evidence>
<comment type="subcellular location">
    <subcellularLocation>
        <location evidence="2">Nucleus membrane</location>
    </subcellularLocation>
    <subcellularLocation>
        <location evidence="3">Nucleus</location>
        <location evidence="3">Nuclear pore complex</location>
    </subcellularLocation>
</comment>
<reference evidence="23 24" key="2">
    <citation type="submission" date="2019-01" db="EMBL/GenBank/DDBJ databases">
        <title>The decoding of complex shrimp genome reveals the adaptation for benthos swimmer, frequently molting mechanism and breeding impact on genome.</title>
        <authorList>
            <person name="Sun Y."/>
            <person name="Gao Y."/>
            <person name="Yu Y."/>
        </authorList>
    </citation>
    <scope>NUCLEOTIDE SEQUENCE [LARGE SCALE GENOMIC DNA]</scope>
    <source>
        <tissue evidence="23">Muscle</tissue>
    </source>
</reference>
<dbReference type="SUPFAM" id="SSF90209">
    <property type="entry name" value="Ran binding protein zinc finger-like"/>
    <property type="match status" value="3"/>
</dbReference>
<keyword evidence="14" id="KW-0472">Membrane</keyword>
<evidence type="ECO:0000256" key="6">
    <source>
        <dbReference type="ARBA" id="ARBA00022737"/>
    </source>
</evidence>
<dbReference type="FunFam" id="4.10.1060.10:FF:000001">
    <property type="entry name" value="Nuclear pore complex protein Nup153"/>
    <property type="match status" value="3"/>
</dbReference>
<dbReference type="InterPro" id="IPR036443">
    <property type="entry name" value="Znf_RanBP2_sf"/>
</dbReference>
<evidence type="ECO:0000256" key="20">
    <source>
        <dbReference type="PROSITE-ProRule" id="PRU00322"/>
    </source>
</evidence>
<keyword evidence="9" id="KW-0862">Zinc</keyword>
<dbReference type="AlphaFoldDB" id="A0A423SHN5"/>
<feature type="domain" description="RanBP2-type" evidence="22">
    <location>
        <begin position="600"/>
        <end position="629"/>
    </location>
</feature>
<dbReference type="GO" id="GO:0006405">
    <property type="term" value="P:RNA export from nucleus"/>
    <property type="evidence" value="ECO:0007669"/>
    <property type="project" value="TreeGrafter"/>
</dbReference>
<organism evidence="23 24">
    <name type="scientific">Penaeus vannamei</name>
    <name type="common">Whiteleg shrimp</name>
    <name type="synonym">Litopenaeus vannamei</name>
    <dbReference type="NCBI Taxonomy" id="6689"/>
    <lineage>
        <taxon>Eukaryota</taxon>
        <taxon>Metazoa</taxon>
        <taxon>Ecdysozoa</taxon>
        <taxon>Arthropoda</taxon>
        <taxon>Crustacea</taxon>
        <taxon>Multicrustacea</taxon>
        <taxon>Malacostraca</taxon>
        <taxon>Eumalacostraca</taxon>
        <taxon>Eucarida</taxon>
        <taxon>Decapoda</taxon>
        <taxon>Dendrobranchiata</taxon>
        <taxon>Penaeoidea</taxon>
        <taxon>Penaeidae</taxon>
        <taxon>Penaeus</taxon>
    </lineage>
</organism>
<evidence type="ECO:0000256" key="19">
    <source>
        <dbReference type="ARBA" id="ARBA00079437"/>
    </source>
</evidence>
<keyword evidence="10" id="KW-0653">Protein transport</keyword>
<gene>
    <name evidence="23" type="ORF">C7M84_018431</name>
</gene>
<sequence length="1150" mass="119309">MPKETARVQVKNKSAESSDDGGLSQAARRILDSLEQMSTPISDAKRIPTPTPGQRGSFLDAAPSYTASFYKHRPNLRSAPPTSKLLTPTKLPVQENLSKSFLKPSASPSISTSTAFTSSSSSTLKRTVEEPRHMEMIIQEEEKEKKNSSSSSSIATVKTKEVSESTTLTSFPAPTPAASSTFSKAAAEAVSKFKSVPTTTTPLPALSSPGVFKFGLASSNSASKQTQDLVTKATPVMSDSPQTLKDGGGKMKSKVVESGRISSKQEEDVVSEESKLPTVPLTLSSLPKINLPLTVPAAGTPASSSGMASGFRFSIPEVVDTQAAASETMTNALTFTFSSPALVNEESKATNQSSSSSCSNLSSTMMFNSSSPSFAPKLKATAKKEAMPKAPKLQAGSILDILKPKGGTPEKLVAGIASPSLQNRIEEKFNAFGSPKVSSESIKPVVEQTVNNVVEKTSVSQGFEGFGGAFKKSSEEWECSVCMIRNKNSAEKCVACETAKPGKTSSHGIQTNASVFSNTDPTPTITGNGTDWGSAFKKSSNEWDCDMCMLRNKDSVDKCVACETPRPGSKAKQAPLAESKPLDGKEEKVNFGFGSAFAKAKGEWECDTCLVRNKSEATKCISCETPKPGAANISQAITGNFKFGVNTNDSSSTSSSFKFGLDNSQTEVKSNSGFAFGVSAKSAEDTNSKESSGFKFGIASEKPSLGMDSNSESDKSKEKSASASSGISFGLKPDESKGKQFPVPSMNFTFSAPNKPASSTETVNTKPSFTFSSGSETVASFNFGATETKAKQAAGEGQAKTSTEIKPASEIKSGSVLDVLKVKDTKASEVFNFGAKLEKVDGGVPKPSFAFNNAVSTSTKAGDSKSTSDPAVPSGTFTFGANGKESSAGSTTVIATTAPLFTFGDKGSGTSTAPSFAFNTAPAKEESKTTPAFFSGKRENSDSSEPAKKSVFGGSATSINNGVGATPSLFNFGSKENKLASGPGFSTPSATPAFGAPTPASNATPNFQFGNSNPPAPAATAPPAFGNPAPAFGSPAPAFGSNNNNSTPSFTFGQPPEKKQSTGFDFGQTPSNAPTQGFNFAASTGTPGVFQFGQSQANSTPSSGLFQFGSGNTPVQPAPSFGGGGDNPFSAPAPPSGRVMKKAVRRTRKP</sequence>
<dbReference type="PROSITE" id="PS50199">
    <property type="entry name" value="ZF_RANBP2_2"/>
    <property type="match status" value="3"/>
</dbReference>
<reference evidence="23 24" key="1">
    <citation type="submission" date="2018-04" db="EMBL/GenBank/DDBJ databases">
        <authorList>
            <person name="Zhang X."/>
            <person name="Yuan J."/>
            <person name="Li F."/>
            <person name="Xiang J."/>
        </authorList>
    </citation>
    <scope>NUCLEOTIDE SEQUENCE [LARGE SCALE GENOMIC DNA]</scope>
    <source>
        <tissue evidence="23">Muscle</tissue>
    </source>
</reference>
<feature type="compositionally biased region" description="Polar residues" evidence="21">
    <location>
        <begin position="164"/>
        <end position="178"/>
    </location>
</feature>
<keyword evidence="4" id="KW-0813">Transport</keyword>
<protein>
    <recommendedName>
        <fullName evidence="17">Nuclear pore complex protein Nup153</fullName>
    </recommendedName>
    <alternativeName>
        <fullName evidence="19">153 kDa nucleoporin</fullName>
    </alternativeName>
    <alternativeName>
        <fullName evidence="18">Nucleoporin Nup153</fullName>
    </alternativeName>
</protein>
<dbReference type="GO" id="GO:0051028">
    <property type="term" value="P:mRNA transport"/>
    <property type="evidence" value="ECO:0007669"/>
    <property type="project" value="UniProtKB-KW"/>
</dbReference>
<evidence type="ECO:0000256" key="16">
    <source>
        <dbReference type="ARBA" id="ARBA00060842"/>
    </source>
</evidence>
<comment type="caution">
    <text evidence="23">The sequence shown here is derived from an EMBL/GenBank/DDBJ whole genome shotgun (WGS) entry which is preliminary data.</text>
</comment>
<feature type="compositionally biased region" description="Low complexity" evidence="21">
    <location>
        <begin position="1018"/>
        <end position="1053"/>
    </location>
</feature>
<feature type="compositionally biased region" description="Basic residues" evidence="21">
    <location>
        <begin position="1139"/>
        <end position="1150"/>
    </location>
</feature>
<evidence type="ECO:0000256" key="15">
    <source>
        <dbReference type="ARBA" id="ARBA00023242"/>
    </source>
</evidence>
<keyword evidence="13" id="KW-0906">Nuclear pore complex</keyword>
<keyword evidence="7 20" id="KW-0863">Zinc-finger</keyword>
<keyword evidence="24" id="KW-1185">Reference proteome</keyword>
<dbReference type="Proteomes" id="UP000283509">
    <property type="component" value="Unassembled WGS sequence"/>
</dbReference>
<comment type="similarity">
    <text evidence="16">Belongs to the NUP153 family.</text>
</comment>
<dbReference type="GO" id="GO:0008139">
    <property type="term" value="F:nuclear localization sequence binding"/>
    <property type="evidence" value="ECO:0007669"/>
    <property type="project" value="TreeGrafter"/>
</dbReference>
<comment type="cofactor">
    <cofactor evidence="1">
        <name>Zn(2+)</name>
        <dbReference type="ChEBI" id="CHEBI:29105"/>
    </cofactor>
</comment>
<dbReference type="GO" id="GO:0005643">
    <property type="term" value="C:nuclear pore"/>
    <property type="evidence" value="ECO:0007669"/>
    <property type="project" value="UniProtKB-SubCell"/>
</dbReference>
<dbReference type="Pfam" id="PF08604">
    <property type="entry name" value="Nup153"/>
    <property type="match status" value="1"/>
</dbReference>
<feature type="region of interest" description="Disordered" evidence="21">
    <location>
        <begin position="102"/>
        <end position="178"/>
    </location>
</feature>
<dbReference type="OrthoDB" id="79830at2759"/>
<proteinExistence type="inferred from homology"/>
<dbReference type="GO" id="GO:0003677">
    <property type="term" value="F:DNA binding"/>
    <property type="evidence" value="ECO:0007669"/>
    <property type="project" value="UniProtKB-KW"/>
</dbReference>
<feature type="domain" description="RanBP2-type" evidence="22">
    <location>
        <begin position="472"/>
        <end position="502"/>
    </location>
</feature>
<dbReference type="InterPro" id="IPR001876">
    <property type="entry name" value="Znf_RanBP2"/>
</dbReference>
<evidence type="ECO:0000256" key="18">
    <source>
        <dbReference type="ARBA" id="ARBA00078197"/>
    </source>
</evidence>
<dbReference type="GO" id="GO:0017056">
    <property type="term" value="F:structural constituent of nuclear pore"/>
    <property type="evidence" value="ECO:0007669"/>
    <property type="project" value="TreeGrafter"/>
</dbReference>
<evidence type="ECO:0000256" key="2">
    <source>
        <dbReference type="ARBA" id="ARBA00004126"/>
    </source>
</evidence>
<keyword evidence="5" id="KW-0479">Metal-binding</keyword>
<dbReference type="PANTHER" id="PTHR23193">
    <property type="entry name" value="NUCLEAR PORE COMPLEX PROTEIN NUP"/>
    <property type="match status" value="1"/>
</dbReference>
<name>A0A423SHN5_PENVA</name>
<dbReference type="GO" id="GO:0006606">
    <property type="term" value="P:protein import into nucleus"/>
    <property type="evidence" value="ECO:0007669"/>
    <property type="project" value="TreeGrafter"/>
</dbReference>
<evidence type="ECO:0000256" key="13">
    <source>
        <dbReference type="ARBA" id="ARBA00023132"/>
    </source>
</evidence>
<dbReference type="STRING" id="6689.A0A423SHN5"/>
<evidence type="ECO:0000256" key="8">
    <source>
        <dbReference type="ARBA" id="ARBA00022816"/>
    </source>
</evidence>
<dbReference type="InterPro" id="IPR026054">
    <property type="entry name" value="Nucleoporin"/>
</dbReference>
<evidence type="ECO:0000259" key="22">
    <source>
        <dbReference type="PROSITE" id="PS50199"/>
    </source>
</evidence>
<keyword evidence="8" id="KW-0509">mRNA transport</keyword>
<evidence type="ECO:0000256" key="21">
    <source>
        <dbReference type="SAM" id="MobiDB-lite"/>
    </source>
</evidence>
<feature type="compositionally biased region" description="Polar residues" evidence="21">
    <location>
        <begin position="999"/>
        <end position="1010"/>
    </location>
</feature>
<feature type="compositionally biased region" description="Basic and acidic residues" evidence="21">
    <location>
        <begin position="936"/>
        <end position="948"/>
    </location>
</feature>
<evidence type="ECO:0000256" key="4">
    <source>
        <dbReference type="ARBA" id="ARBA00022448"/>
    </source>
</evidence>
<feature type="compositionally biased region" description="Basic and acidic residues" evidence="21">
    <location>
        <begin position="126"/>
        <end position="147"/>
    </location>
</feature>
<feature type="region of interest" description="Disordered" evidence="21">
    <location>
        <begin position="685"/>
        <end position="743"/>
    </location>
</feature>
<dbReference type="PROSITE" id="PS01358">
    <property type="entry name" value="ZF_RANBP2_1"/>
    <property type="match status" value="3"/>
</dbReference>
<dbReference type="PANTHER" id="PTHR23193:SF23">
    <property type="entry name" value="NUCLEAR PORE COMPLEX PROTEIN NUP153"/>
    <property type="match status" value="1"/>
</dbReference>
<evidence type="ECO:0000256" key="3">
    <source>
        <dbReference type="ARBA" id="ARBA00004567"/>
    </source>
</evidence>
<dbReference type="GO" id="GO:0008270">
    <property type="term" value="F:zinc ion binding"/>
    <property type="evidence" value="ECO:0007669"/>
    <property type="project" value="UniProtKB-KW"/>
</dbReference>
<feature type="domain" description="RanBP2-type" evidence="22">
    <location>
        <begin position="539"/>
        <end position="568"/>
    </location>
</feature>
<dbReference type="SMART" id="SM00547">
    <property type="entry name" value="ZnF_RBZ"/>
    <property type="match status" value="3"/>
</dbReference>
<evidence type="ECO:0000256" key="11">
    <source>
        <dbReference type="ARBA" id="ARBA00023010"/>
    </source>
</evidence>
<evidence type="ECO:0000256" key="17">
    <source>
        <dbReference type="ARBA" id="ARBA00068609"/>
    </source>
</evidence>
<feature type="region of interest" description="Disordered" evidence="21">
    <location>
        <begin position="507"/>
        <end position="531"/>
    </location>
</feature>
<evidence type="ECO:0000256" key="12">
    <source>
        <dbReference type="ARBA" id="ARBA00023125"/>
    </source>
</evidence>
<keyword evidence="15" id="KW-0539">Nucleus</keyword>